<protein>
    <submittedName>
        <fullName evidence="2">DUF1853 family protein</fullName>
    </submittedName>
</protein>
<comment type="caution">
    <text evidence="2">The sequence shown here is derived from an EMBL/GenBank/DDBJ whole genome shotgun (WGS) entry which is preliminary data.</text>
</comment>
<evidence type="ECO:0000313" key="2">
    <source>
        <dbReference type="EMBL" id="TXD96518.1"/>
    </source>
</evidence>
<dbReference type="Pfam" id="PF08907">
    <property type="entry name" value="DUF1853"/>
    <property type="match status" value="1"/>
</dbReference>
<proteinExistence type="predicted"/>
<dbReference type="EMBL" id="VORZ01000003">
    <property type="protein sequence ID" value="TXD96518.1"/>
    <property type="molecule type" value="Genomic_DNA"/>
</dbReference>
<dbReference type="Proteomes" id="UP000321903">
    <property type="component" value="Unassembled WGS sequence"/>
</dbReference>
<dbReference type="InterPro" id="IPR015003">
    <property type="entry name" value="DUF1853"/>
</dbReference>
<feature type="region of interest" description="Disordered" evidence="1">
    <location>
        <begin position="316"/>
        <end position="335"/>
    </location>
</feature>
<dbReference type="AlphaFoldDB" id="A0A5C7A234"/>
<evidence type="ECO:0000256" key="1">
    <source>
        <dbReference type="SAM" id="MobiDB-lite"/>
    </source>
</evidence>
<keyword evidence="3" id="KW-1185">Reference proteome</keyword>
<organism evidence="2 3">
    <name type="scientific">Psychrobacter frigidicola</name>
    <dbReference type="NCBI Taxonomy" id="45611"/>
    <lineage>
        <taxon>Bacteria</taxon>
        <taxon>Pseudomonadati</taxon>
        <taxon>Pseudomonadota</taxon>
        <taxon>Gammaproteobacteria</taxon>
        <taxon>Moraxellales</taxon>
        <taxon>Moraxellaceae</taxon>
        <taxon>Psychrobacter</taxon>
    </lineage>
</organism>
<gene>
    <name evidence="2" type="ORF">ES754_10295</name>
</gene>
<dbReference type="OrthoDB" id="378654at2"/>
<evidence type="ECO:0000313" key="3">
    <source>
        <dbReference type="Proteomes" id="UP000321903"/>
    </source>
</evidence>
<name>A0A5C7A234_9GAMM</name>
<accession>A0A5C7A234</accession>
<dbReference type="RefSeq" id="WP_147224099.1">
    <property type="nucleotide sequence ID" value="NZ_CAJGYY010000001.1"/>
</dbReference>
<sequence length="381" mass="44061">MTEPTSHLSSTLINAAVENLTIKKDAPWEEYKRPYVRDLAYALACPNVLAEWIDFAPHENNAIIAVHSASFWQGQYEAYRVRLVELDTTTAYQDLTRYLLARPSSNRLGFHFEGLLSFWLTDGYTHGLHSYEIIASNVQLFRGKQTTGELDLILYNHQEKLTEHWELAIKFFMGSAPFAPENWVGINSNDNLERKMSHMQTKQFCTVWVDTENHGQVKIDKRYAVIKGRFFLPTTVTKFIYPNWLAPSLPMHRWLAVLKIQNNRDDQPNSEIIQKQNQVSSIESIIEPLDGITGIRRAHYIEWFTQRDFYNSKYVENSRSESGENNKESTSSEMLSNHQALPQGLYFIEVNANQKRSSQAYYEPLVILQTNKDDGHDSLSN</sequence>
<reference evidence="2 3" key="1">
    <citation type="submission" date="2019-08" db="EMBL/GenBank/DDBJ databases">
        <title>Genome sequence of Psychrobacter frigidicola ACAM304 (type strain).</title>
        <authorList>
            <person name="Bowman J.P."/>
        </authorList>
    </citation>
    <scope>NUCLEOTIDE SEQUENCE [LARGE SCALE GENOMIC DNA]</scope>
    <source>
        <strain evidence="2 3">ACAM 304</strain>
    </source>
</reference>
<feature type="compositionally biased region" description="Basic and acidic residues" evidence="1">
    <location>
        <begin position="316"/>
        <end position="327"/>
    </location>
</feature>